<evidence type="ECO:0000259" key="1">
    <source>
        <dbReference type="PROSITE" id="PS50943"/>
    </source>
</evidence>
<dbReference type="Proteomes" id="UP001596074">
    <property type="component" value="Unassembled WGS sequence"/>
</dbReference>
<sequence length="87" mass="9401">MTSNEGAVDVPFHDRRKIRRERILAGQSQAETARRAEISAAHLCNIELGNVASPSPEVLGRIADAIGCTIADFERDTPTRTNVAEVG</sequence>
<proteinExistence type="predicted"/>
<protein>
    <submittedName>
        <fullName evidence="2">Helix-turn-helix domain-containing protein</fullName>
    </submittedName>
</protein>
<dbReference type="RefSeq" id="WP_378280208.1">
    <property type="nucleotide sequence ID" value="NZ_JBHSON010000004.1"/>
</dbReference>
<dbReference type="SUPFAM" id="SSF47413">
    <property type="entry name" value="lambda repressor-like DNA-binding domains"/>
    <property type="match status" value="1"/>
</dbReference>
<dbReference type="PROSITE" id="PS50943">
    <property type="entry name" value="HTH_CROC1"/>
    <property type="match status" value="1"/>
</dbReference>
<dbReference type="Gene3D" id="1.10.260.40">
    <property type="entry name" value="lambda repressor-like DNA-binding domains"/>
    <property type="match status" value="1"/>
</dbReference>
<evidence type="ECO:0000313" key="3">
    <source>
        <dbReference type="Proteomes" id="UP001596074"/>
    </source>
</evidence>
<name>A0ABW0ZNA6_9ACTN</name>
<keyword evidence="3" id="KW-1185">Reference proteome</keyword>
<dbReference type="InterPro" id="IPR010982">
    <property type="entry name" value="Lambda_DNA-bd_dom_sf"/>
</dbReference>
<dbReference type="InterPro" id="IPR001387">
    <property type="entry name" value="Cro/C1-type_HTH"/>
</dbReference>
<dbReference type="Pfam" id="PF01381">
    <property type="entry name" value="HTH_3"/>
    <property type="match status" value="1"/>
</dbReference>
<dbReference type="CDD" id="cd00093">
    <property type="entry name" value="HTH_XRE"/>
    <property type="match status" value="1"/>
</dbReference>
<evidence type="ECO:0000313" key="2">
    <source>
        <dbReference type="EMBL" id="MFC5744760.1"/>
    </source>
</evidence>
<dbReference type="EMBL" id="JBHSON010000004">
    <property type="protein sequence ID" value="MFC5744760.1"/>
    <property type="molecule type" value="Genomic_DNA"/>
</dbReference>
<comment type="caution">
    <text evidence="2">The sequence shown here is derived from an EMBL/GenBank/DDBJ whole genome shotgun (WGS) entry which is preliminary data.</text>
</comment>
<gene>
    <name evidence="2" type="ORF">ACFPZN_03945</name>
</gene>
<accession>A0ABW0ZNA6</accession>
<reference evidence="3" key="1">
    <citation type="journal article" date="2019" name="Int. J. Syst. Evol. Microbiol.">
        <title>The Global Catalogue of Microorganisms (GCM) 10K type strain sequencing project: providing services to taxonomists for standard genome sequencing and annotation.</title>
        <authorList>
            <consortium name="The Broad Institute Genomics Platform"/>
            <consortium name="The Broad Institute Genome Sequencing Center for Infectious Disease"/>
            <person name="Wu L."/>
            <person name="Ma J."/>
        </authorList>
    </citation>
    <scope>NUCLEOTIDE SEQUENCE [LARGE SCALE GENOMIC DNA]</scope>
    <source>
        <strain evidence="3">KCTC 42087</strain>
    </source>
</reference>
<dbReference type="SMART" id="SM00530">
    <property type="entry name" value="HTH_XRE"/>
    <property type="match status" value="1"/>
</dbReference>
<feature type="domain" description="HTH cro/C1-type" evidence="1">
    <location>
        <begin position="18"/>
        <end position="73"/>
    </location>
</feature>
<organism evidence="2 3">
    <name type="scientific">Actinomadura rugatobispora</name>
    <dbReference type="NCBI Taxonomy" id="1994"/>
    <lineage>
        <taxon>Bacteria</taxon>
        <taxon>Bacillati</taxon>
        <taxon>Actinomycetota</taxon>
        <taxon>Actinomycetes</taxon>
        <taxon>Streptosporangiales</taxon>
        <taxon>Thermomonosporaceae</taxon>
        <taxon>Actinomadura</taxon>
    </lineage>
</organism>